<accession>A0ABX0GAE4</accession>
<evidence type="ECO:0000313" key="2">
    <source>
        <dbReference type="EMBL" id="NHB78096.1"/>
    </source>
</evidence>
<dbReference type="Proteomes" id="UP001515660">
    <property type="component" value="Unassembled WGS sequence"/>
</dbReference>
<feature type="region of interest" description="Disordered" evidence="1">
    <location>
        <begin position="268"/>
        <end position="334"/>
    </location>
</feature>
<feature type="compositionally biased region" description="Basic and acidic residues" evidence="1">
    <location>
        <begin position="268"/>
        <end position="277"/>
    </location>
</feature>
<sequence length="334" mass="35557">MIRLIGSLILFAVMAGGYLYFDFHMSAKWAGREDAEGLTFSEYVSGLTGRVAGLAGAANAAGMPTKLADMLPRPPEGWTVRAAVPDDVKPFLPKSTRNADRKAIASLEGMVDPKAGSGTETVTLAYEKGDRTVLIAAVRYPNVIFTSFAAMQQRMELQMRGAEFRGTEFMTVRGLDVTEDLLPEGFRGRLFLADVGAQIHLRVLAPKRMKDAELLPFFQTLHVEAMNASVIDKVEGLGKVPVIVLASSLEQAEREAYLADRDARAAAEAEREAEGRAAAEQAGRAPGQGSGGGFLGGLFGGGEAQADPAPEETGKDISCTTGKDGVKRCKVDGD</sequence>
<gene>
    <name evidence="2" type="ORF">G8O29_15345</name>
</gene>
<protein>
    <submittedName>
        <fullName evidence="2">Uncharacterized protein</fullName>
    </submittedName>
</protein>
<proteinExistence type="predicted"/>
<feature type="compositionally biased region" description="Basic and acidic residues" evidence="1">
    <location>
        <begin position="324"/>
        <end position="334"/>
    </location>
</feature>
<keyword evidence="3" id="KW-1185">Reference proteome</keyword>
<comment type="caution">
    <text evidence="2">The sequence shown here is derived from an EMBL/GenBank/DDBJ whole genome shotgun (WGS) entry which is preliminary data.</text>
</comment>
<evidence type="ECO:0000256" key="1">
    <source>
        <dbReference type="SAM" id="MobiDB-lite"/>
    </source>
</evidence>
<name>A0ABX0GAE4_9RHOB</name>
<feature type="compositionally biased region" description="Gly residues" evidence="1">
    <location>
        <begin position="286"/>
        <end position="303"/>
    </location>
</feature>
<dbReference type="RefSeq" id="WP_166404105.1">
    <property type="nucleotide sequence ID" value="NZ_JAANHS010000015.1"/>
</dbReference>
<dbReference type="EMBL" id="JAANHS010000015">
    <property type="protein sequence ID" value="NHB78096.1"/>
    <property type="molecule type" value="Genomic_DNA"/>
</dbReference>
<reference evidence="2 3" key="1">
    <citation type="journal article" date="2022" name="Microorganisms">
        <title>Genome Sequence and Characterization of a Xanthorhodopsin-Containing, Aerobic Anoxygenic Phototrophic Rhodobacter Species, Isolated from Mesophilic Conditions at Yellowstone National Park.</title>
        <authorList>
            <person name="Kyndt J.A."/>
            <person name="Robertson S."/>
            <person name="Shoffstall I.B."/>
            <person name="Ramaley R.F."/>
            <person name="Meyer T.E."/>
        </authorList>
    </citation>
    <scope>NUCLEOTIDE SEQUENCE [LARGE SCALE GENOMIC DNA]</scope>
    <source>
        <strain evidence="2 3">M37P</strain>
    </source>
</reference>
<evidence type="ECO:0000313" key="3">
    <source>
        <dbReference type="Proteomes" id="UP001515660"/>
    </source>
</evidence>
<organism evidence="2 3">
    <name type="scientific">Rhodobacter calidifons</name>
    <dbReference type="NCBI Taxonomy" id="2715277"/>
    <lineage>
        <taxon>Bacteria</taxon>
        <taxon>Pseudomonadati</taxon>
        <taxon>Pseudomonadota</taxon>
        <taxon>Alphaproteobacteria</taxon>
        <taxon>Rhodobacterales</taxon>
        <taxon>Rhodobacter group</taxon>
        <taxon>Rhodobacter</taxon>
    </lineage>
</organism>